<sequence>MCDAPNDLEASTLEKEHYVVLLPPACGNKEIESDEEDIDDEALTGSNLPQEVPGEIEIHQIDSSEDEDEDSKDAMAMVPYYGHHFAKMFIKNKPVRFGFKIWMLCGSDGYPYNMDIHCGRSADNNKQPLGTRIVKNMLSVVETLSQHVVFFDNFFSSYSLFHEFSLLNILACGTVRENRTNKCPLISSGELKKKSRGSYNYRSDGHGIGSNHYGVTPLEE</sequence>
<dbReference type="Proteomes" id="UP000801492">
    <property type="component" value="Unassembled WGS sequence"/>
</dbReference>
<evidence type="ECO:0000259" key="2">
    <source>
        <dbReference type="Pfam" id="PF13843"/>
    </source>
</evidence>
<feature type="region of interest" description="Disordered" evidence="1">
    <location>
        <begin position="30"/>
        <end position="49"/>
    </location>
</feature>
<reference evidence="3" key="1">
    <citation type="submission" date="2019-08" db="EMBL/GenBank/DDBJ databases">
        <title>The genome of the North American firefly Photinus pyralis.</title>
        <authorList>
            <consortium name="Photinus pyralis genome working group"/>
            <person name="Fallon T.R."/>
            <person name="Sander Lower S.E."/>
            <person name="Weng J.-K."/>
        </authorList>
    </citation>
    <scope>NUCLEOTIDE SEQUENCE</scope>
    <source>
        <strain evidence="3">TRF0915ILg1</strain>
        <tissue evidence="3">Whole body</tissue>
    </source>
</reference>
<dbReference type="InterPro" id="IPR052638">
    <property type="entry name" value="PiggyBac_TE-derived"/>
</dbReference>
<dbReference type="PANTHER" id="PTHR47055">
    <property type="entry name" value="DDE_TNP_1_7 DOMAIN-CONTAINING PROTEIN"/>
    <property type="match status" value="1"/>
</dbReference>
<dbReference type="GO" id="GO:0043565">
    <property type="term" value="F:sequence-specific DNA binding"/>
    <property type="evidence" value="ECO:0007669"/>
    <property type="project" value="TreeGrafter"/>
</dbReference>
<dbReference type="AlphaFoldDB" id="A0A8K0DIN1"/>
<gene>
    <name evidence="3" type="ORF">ILUMI_02241</name>
</gene>
<evidence type="ECO:0000256" key="1">
    <source>
        <dbReference type="SAM" id="MobiDB-lite"/>
    </source>
</evidence>
<dbReference type="EMBL" id="VTPC01000898">
    <property type="protein sequence ID" value="KAF2903933.1"/>
    <property type="molecule type" value="Genomic_DNA"/>
</dbReference>
<name>A0A8K0DIN1_IGNLU</name>
<evidence type="ECO:0000313" key="3">
    <source>
        <dbReference type="EMBL" id="KAF2903933.1"/>
    </source>
</evidence>
<dbReference type="OrthoDB" id="10057240at2759"/>
<protein>
    <recommendedName>
        <fullName evidence="2">PiggyBac transposable element-derived protein domain-containing protein</fullName>
    </recommendedName>
</protein>
<proteinExistence type="predicted"/>
<keyword evidence="4" id="KW-1185">Reference proteome</keyword>
<organism evidence="3 4">
    <name type="scientific">Ignelater luminosus</name>
    <name type="common">Cucubano</name>
    <name type="synonym">Pyrophorus luminosus</name>
    <dbReference type="NCBI Taxonomy" id="2038154"/>
    <lineage>
        <taxon>Eukaryota</taxon>
        <taxon>Metazoa</taxon>
        <taxon>Ecdysozoa</taxon>
        <taxon>Arthropoda</taxon>
        <taxon>Hexapoda</taxon>
        <taxon>Insecta</taxon>
        <taxon>Pterygota</taxon>
        <taxon>Neoptera</taxon>
        <taxon>Endopterygota</taxon>
        <taxon>Coleoptera</taxon>
        <taxon>Polyphaga</taxon>
        <taxon>Elateriformia</taxon>
        <taxon>Elateroidea</taxon>
        <taxon>Elateridae</taxon>
        <taxon>Agrypninae</taxon>
        <taxon>Pyrophorini</taxon>
        <taxon>Ignelater</taxon>
    </lineage>
</organism>
<dbReference type="InterPro" id="IPR029526">
    <property type="entry name" value="PGBD"/>
</dbReference>
<evidence type="ECO:0000313" key="4">
    <source>
        <dbReference type="Proteomes" id="UP000801492"/>
    </source>
</evidence>
<accession>A0A8K0DIN1</accession>
<comment type="caution">
    <text evidence="3">The sequence shown here is derived from an EMBL/GenBank/DDBJ whole genome shotgun (WGS) entry which is preliminary data.</text>
</comment>
<feature type="domain" description="PiggyBac transposable element-derived protein" evidence="2">
    <location>
        <begin position="76"/>
        <end position="205"/>
    </location>
</feature>
<dbReference type="Pfam" id="PF13843">
    <property type="entry name" value="DDE_Tnp_1_7"/>
    <property type="match status" value="1"/>
</dbReference>
<feature type="compositionally biased region" description="Acidic residues" evidence="1">
    <location>
        <begin position="32"/>
        <end position="42"/>
    </location>
</feature>
<dbReference type="PANTHER" id="PTHR47055:SF3">
    <property type="entry name" value="PHORBOL-ESTER_DAG-TYPE DOMAIN-CONTAINING PROTEIN"/>
    <property type="match status" value="1"/>
</dbReference>